<dbReference type="InterPro" id="IPR008828">
    <property type="entry name" value="Sin1/Avo1"/>
</dbReference>
<dbReference type="Pfam" id="PF16978">
    <property type="entry name" value="CRIM"/>
    <property type="match status" value="1"/>
</dbReference>
<gene>
    <name evidence="6" type="ORF">AJ80_05464</name>
</gene>
<name>A0A2B7Y2P2_POLH7</name>
<dbReference type="GO" id="GO:0005886">
    <property type="term" value="C:plasma membrane"/>
    <property type="evidence" value="ECO:0007669"/>
    <property type="project" value="TreeGrafter"/>
</dbReference>
<dbReference type="PANTHER" id="PTHR13335:SF1">
    <property type="entry name" value="TARGET OF RAPAMYCIN COMPLEX 2 SUBUNIT MAPKAP1"/>
    <property type="match status" value="1"/>
</dbReference>
<dbReference type="InterPro" id="IPR031567">
    <property type="entry name" value="CRIM_dom"/>
</dbReference>
<proteinExistence type="inferred from homology"/>
<dbReference type="InterPro" id="IPR056385">
    <property type="entry name" value="UBL_AVO1/Sin1"/>
</dbReference>
<feature type="compositionally biased region" description="Basic residues" evidence="2">
    <location>
        <begin position="132"/>
        <end position="146"/>
    </location>
</feature>
<feature type="domain" description="SIN1-type PH" evidence="4">
    <location>
        <begin position="761"/>
        <end position="866"/>
    </location>
</feature>
<dbReference type="Pfam" id="PF16979">
    <property type="entry name" value="SIN1_PH"/>
    <property type="match status" value="1"/>
</dbReference>
<feature type="region of interest" description="Disordered" evidence="2">
    <location>
        <begin position="714"/>
        <end position="745"/>
    </location>
</feature>
<feature type="region of interest" description="Disordered" evidence="2">
    <location>
        <begin position="355"/>
        <end position="383"/>
    </location>
</feature>
<dbReference type="Pfam" id="PF23164">
    <property type="entry name" value="UBL_AVO1"/>
    <property type="match status" value="1"/>
</dbReference>
<evidence type="ECO:0000259" key="3">
    <source>
        <dbReference type="Pfam" id="PF16978"/>
    </source>
</evidence>
<evidence type="ECO:0000259" key="5">
    <source>
        <dbReference type="Pfam" id="PF23164"/>
    </source>
</evidence>
<dbReference type="Gene3D" id="2.30.29.30">
    <property type="entry name" value="Pleckstrin-homology domain (PH domain)/Phosphotyrosine-binding domain (PTB)"/>
    <property type="match status" value="1"/>
</dbReference>
<evidence type="ECO:0000313" key="6">
    <source>
        <dbReference type="EMBL" id="PGH15756.1"/>
    </source>
</evidence>
<accession>A0A2B7Y2P2</accession>
<dbReference type="Proteomes" id="UP000224634">
    <property type="component" value="Unassembled WGS sequence"/>
</dbReference>
<dbReference type="EMBL" id="PDNA01000080">
    <property type="protein sequence ID" value="PGH15756.1"/>
    <property type="molecule type" value="Genomic_DNA"/>
</dbReference>
<dbReference type="GO" id="GO:0038203">
    <property type="term" value="P:TORC2 signaling"/>
    <property type="evidence" value="ECO:0007669"/>
    <property type="project" value="TreeGrafter"/>
</dbReference>
<dbReference type="PANTHER" id="PTHR13335">
    <property type="entry name" value="TARGET OF RAPAMYCIN COMPLEX 2 SUBUNIT MAPKAP1"/>
    <property type="match status" value="1"/>
</dbReference>
<feature type="compositionally biased region" description="Acidic residues" evidence="2">
    <location>
        <begin position="161"/>
        <end position="178"/>
    </location>
</feature>
<keyword evidence="7" id="KW-1185">Reference proteome</keyword>
<reference evidence="6 7" key="1">
    <citation type="submission" date="2017-10" db="EMBL/GenBank/DDBJ databases">
        <title>Comparative genomics in systemic dimorphic fungi from Ajellomycetaceae.</title>
        <authorList>
            <person name="Munoz J.F."/>
            <person name="Mcewen J.G."/>
            <person name="Clay O.K."/>
            <person name="Cuomo C.A."/>
        </authorList>
    </citation>
    <scope>NUCLEOTIDE SEQUENCE [LARGE SCALE GENOMIC DNA]</scope>
    <source>
        <strain evidence="6 7">UAMH7299</strain>
    </source>
</reference>
<feature type="domain" description="AVO1/Sin1 ubiquitin-like" evidence="5">
    <location>
        <begin position="638"/>
        <end position="705"/>
    </location>
</feature>
<dbReference type="FunFam" id="2.30.29.30:FF:000263">
    <property type="entry name" value="Stress activated MAP kinase interacting protein"/>
    <property type="match status" value="1"/>
</dbReference>
<dbReference type="InterPro" id="IPR011993">
    <property type="entry name" value="PH-like_dom_sf"/>
</dbReference>
<dbReference type="OrthoDB" id="241990at2759"/>
<feature type="region of interest" description="Disordered" evidence="2">
    <location>
        <begin position="511"/>
        <end position="533"/>
    </location>
</feature>
<feature type="compositionally biased region" description="Basic and acidic residues" evidence="2">
    <location>
        <begin position="147"/>
        <end position="160"/>
    </location>
</feature>
<evidence type="ECO:0000256" key="1">
    <source>
        <dbReference type="ARBA" id="ARBA00009407"/>
    </source>
</evidence>
<dbReference type="GO" id="GO:0031932">
    <property type="term" value="C:TORC2 complex"/>
    <property type="evidence" value="ECO:0007669"/>
    <property type="project" value="InterPro"/>
</dbReference>
<dbReference type="InterPro" id="IPR031313">
    <property type="entry name" value="Sin1_PH_dom"/>
</dbReference>
<evidence type="ECO:0000256" key="2">
    <source>
        <dbReference type="SAM" id="MobiDB-lite"/>
    </source>
</evidence>
<feature type="region of interest" description="Disordered" evidence="2">
    <location>
        <begin position="112"/>
        <end position="211"/>
    </location>
</feature>
<evidence type="ECO:0000313" key="7">
    <source>
        <dbReference type="Proteomes" id="UP000224634"/>
    </source>
</evidence>
<feature type="non-terminal residue" evidence="6">
    <location>
        <position position="1"/>
    </location>
</feature>
<comment type="caution">
    <text evidence="6">The sequence shown here is derived from an EMBL/GenBank/DDBJ whole genome shotgun (WGS) entry which is preliminary data.</text>
</comment>
<sequence length="871" mass="94265">FTIWHLRTSYLAAIKDGVGDRLINVNSSVLNTPGFRAAGWSSTAGANAAHIKRTYSPPIPTGTAVAQGYFHLAAKNHNAGYWSDGGKGAGGAAGAGAGGGGVGLGFGIGDDDDEEGGMVTGVKDGTNTIAPRYHRRGVVKRSRRRERQGGGDHRSNRLGETEDDDSSDLSDESDEEVEGVQKAVQQIKFTKMPVRHRAGSSPIRSLDRREGPEVFVTSPSLRSDNNRFRRGSLGAVEAVKARARRDTATSSDMSSENEIDPAVLRSRQIHFSTKEEIITLRDQASSDRLDEEDEIDEEINDHDHDEDSIAESVGSAISSDFGATAGSGSLLGRVGLAGGLDSSSPLMMHKLPMVMEGHGTSPKKRSNSSTPSLNSLPPPRPISTVEPVSLLTAALKARRKAPANPIEKFGVLSGKTSTITPMFIKIYVPSSSEPDEPVEMPMVRESKESDTPGPVTVAEAIGLALWTYMKEDLEPTLEGENLNVNRWNLRMVEDGEVDFDFPPLGRDRPLKDFTYNNNRAATAPPRGRSRSRPYDEFALVEATPEEFEENEELYPIHSTPASADEAEPEQPASPNNQANATNKNATAAGGRVNPILGQPFSSALGSSLVPADQPAIPATYATPRIGITKTLKVRFIDLESSTQTTSMNISTDSYIAEILDSVCKKWGLDKGNHLLKVMNSNTVAPLDRTVEALGNITELDLVRRRFGGAGQISLTGSPGSSSPNAPLFVDNTTSGPKKTKKGAGGRMLHPLAQKQDVIGGYYRRYNVIRKQSMSFTASNQRVLAFDNDYMHIMPADTGKTLFESTTKTTSISFSDVVGSKVSRRHPKSFRVVVLKGNEANEQKRYDFEAKNALEAAEIVDEIKKNMLHYRV</sequence>
<organism evidence="6 7">
    <name type="scientific">Polytolypa hystricis (strain UAMH7299)</name>
    <dbReference type="NCBI Taxonomy" id="1447883"/>
    <lineage>
        <taxon>Eukaryota</taxon>
        <taxon>Fungi</taxon>
        <taxon>Dikarya</taxon>
        <taxon>Ascomycota</taxon>
        <taxon>Pezizomycotina</taxon>
        <taxon>Eurotiomycetes</taxon>
        <taxon>Eurotiomycetidae</taxon>
        <taxon>Onygenales</taxon>
        <taxon>Onygenales incertae sedis</taxon>
        <taxon>Polytolypa</taxon>
    </lineage>
</organism>
<feature type="compositionally biased region" description="Polar residues" evidence="2">
    <location>
        <begin position="714"/>
        <end position="736"/>
    </location>
</feature>
<comment type="similarity">
    <text evidence="1">Belongs to the SIN1 family.</text>
</comment>
<feature type="domain" description="CRIM" evidence="3">
    <location>
        <begin position="389"/>
        <end position="551"/>
    </location>
</feature>
<dbReference type="GO" id="GO:0005546">
    <property type="term" value="F:phosphatidylinositol-4,5-bisphosphate binding"/>
    <property type="evidence" value="ECO:0007669"/>
    <property type="project" value="TreeGrafter"/>
</dbReference>
<evidence type="ECO:0008006" key="8">
    <source>
        <dbReference type="Google" id="ProtNLM"/>
    </source>
</evidence>
<feature type="compositionally biased region" description="Low complexity" evidence="2">
    <location>
        <begin position="575"/>
        <end position="588"/>
    </location>
</feature>
<evidence type="ECO:0000259" key="4">
    <source>
        <dbReference type="Pfam" id="PF16979"/>
    </source>
</evidence>
<feature type="region of interest" description="Disordered" evidence="2">
    <location>
        <begin position="560"/>
        <end position="593"/>
    </location>
</feature>
<dbReference type="STRING" id="1447883.A0A2B7Y2P2"/>
<dbReference type="AlphaFoldDB" id="A0A2B7Y2P2"/>
<dbReference type="GO" id="GO:0005737">
    <property type="term" value="C:cytoplasm"/>
    <property type="evidence" value="ECO:0007669"/>
    <property type="project" value="TreeGrafter"/>
</dbReference>
<protein>
    <recommendedName>
        <fullName evidence="8">Stress activated MAP kinase interacting protein</fullName>
    </recommendedName>
</protein>